<comment type="subunit">
    <text evidence="5">The complex is composed of two ATP-binding proteins (ModC), two transmembrane proteins (ModB) and a solute-binding protein (ModA).</text>
</comment>
<evidence type="ECO:0000256" key="4">
    <source>
        <dbReference type="ARBA" id="ARBA00022729"/>
    </source>
</evidence>
<dbReference type="EMBL" id="CP049109">
    <property type="protein sequence ID" value="QIG81840.1"/>
    <property type="molecule type" value="Genomic_DNA"/>
</dbReference>
<accession>A0A6G6YAA9</accession>
<evidence type="ECO:0000256" key="1">
    <source>
        <dbReference type="ARBA" id="ARBA00009175"/>
    </source>
</evidence>
<dbReference type="Pfam" id="PF13531">
    <property type="entry name" value="SBP_bac_11"/>
    <property type="match status" value="1"/>
</dbReference>
<dbReference type="AlphaFoldDB" id="A0A6G6YAA9"/>
<dbReference type="FunFam" id="3.40.190.10:FF:000035">
    <property type="entry name" value="Molybdate ABC transporter substrate-binding protein"/>
    <property type="match status" value="1"/>
</dbReference>
<dbReference type="GO" id="GO:1901359">
    <property type="term" value="F:tungstate binding"/>
    <property type="evidence" value="ECO:0007669"/>
    <property type="project" value="UniProtKB-ARBA"/>
</dbReference>
<dbReference type="GO" id="GO:0015689">
    <property type="term" value="P:molybdate ion transport"/>
    <property type="evidence" value="ECO:0007669"/>
    <property type="project" value="InterPro"/>
</dbReference>
<evidence type="ECO:0000313" key="8">
    <source>
        <dbReference type="Proteomes" id="UP000501568"/>
    </source>
</evidence>
<feature type="binding site" evidence="6">
    <location>
        <position position="71"/>
    </location>
    <ligand>
        <name>molybdate</name>
        <dbReference type="ChEBI" id="CHEBI:36264"/>
    </ligand>
</feature>
<comment type="similarity">
    <text evidence="1">Belongs to the bacterial solute-binding protein ModA family.</text>
</comment>
<evidence type="ECO:0000256" key="6">
    <source>
        <dbReference type="PIRSR" id="PIRSR004846-1"/>
    </source>
</evidence>
<keyword evidence="4" id="KW-0732">Signal</keyword>
<evidence type="ECO:0000313" key="7">
    <source>
        <dbReference type="EMBL" id="QIG81840.1"/>
    </source>
</evidence>
<dbReference type="PANTHER" id="PTHR30632:SF17">
    <property type="entry name" value="MOLYBDATE-BINDING PROTEIN MODA"/>
    <property type="match status" value="1"/>
</dbReference>
<keyword evidence="2 6" id="KW-0500">Molybdenum</keyword>
<feature type="binding site" evidence="6">
    <location>
        <position position="202"/>
    </location>
    <ligand>
        <name>molybdate</name>
        <dbReference type="ChEBI" id="CHEBI:36264"/>
    </ligand>
</feature>
<reference evidence="7 8" key="1">
    <citation type="submission" date="2020-02" db="EMBL/GenBank/DDBJ databases">
        <authorList>
            <person name="Zheng R.K."/>
            <person name="Sun C.M."/>
        </authorList>
    </citation>
    <scope>NUCLEOTIDE SEQUENCE [LARGE SCALE GENOMIC DNA]</scope>
    <source>
        <strain evidence="8">zrk23</strain>
    </source>
</reference>
<dbReference type="SUPFAM" id="SSF53850">
    <property type="entry name" value="Periplasmic binding protein-like II"/>
    <property type="match status" value="1"/>
</dbReference>
<dbReference type="Proteomes" id="UP000501568">
    <property type="component" value="Chromosome"/>
</dbReference>
<dbReference type="PIRSF" id="PIRSF004846">
    <property type="entry name" value="ModA"/>
    <property type="match status" value="1"/>
</dbReference>
<keyword evidence="8" id="KW-1185">Reference proteome</keyword>
<dbReference type="PANTHER" id="PTHR30632">
    <property type="entry name" value="MOLYBDATE-BINDING PERIPLASMIC PROTEIN"/>
    <property type="match status" value="1"/>
</dbReference>
<keyword evidence="3 6" id="KW-0479">Metal-binding</keyword>
<dbReference type="GO" id="GO:0030973">
    <property type="term" value="F:molybdate ion binding"/>
    <property type="evidence" value="ECO:0007669"/>
    <property type="project" value="TreeGrafter"/>
</dbReference>
<dbReference type="Gene3D" id="3.40.190.10">
    <property type="entry name" value="Periplasmic binding protein-like II"/>
    <property type="match status" value="2"/>
</dbReference>
<dbReference type="GO" id="GO:0046872">
    <property type="term" value="F:metal ion binding"/>
    <property type="evidence" value="ECO:0007669"/>
    <property type="project" value="UniProtKB-KW"/>
</dbReference>
<proteinExistence type="inferred from homology"/>
<evidence type="ECO:0000256" key="3">
    <source>
        <dbReference type="ARBA" id="ARBA00022723"/>
    </source>
</evidence>
<sequence length="267" mass="28130">MPRFLSRRPLLWGVLALLVAALVGVTMLRAPRGDAAPVVLAAASLQEAMGAAADAWAAKGHPRPVLSFAASSALARQAASGATADLFASADEAWMDDLEQRGAIVPESRATFLANRLVLIARADFQLPPERAGGHDVASLVRAGDRLAMADTDAVPAGRYGKAALEHLHQWERVAPHVVRAENVRAALALVERGAAPLGIVYATDAAASDKVRVLATFPENSHPPIRYPLARLKASTSPDAEPFRNFLLSPEAAAIFARFGFSPLAG</sequence>
<feature type="binding site" evidence="6">
    <location>
        <position position="184"/>
    </location>
    <ligand>
        <name>molybdate</name>
        <dbReference type="ChEBI" id="CHEBI:36264"/>
    </ligand>
</feature>
<dbReference type="NCBIfam" id="TIGR01256">
    <property type="entry name" value="modA"/>
    <property type="match status" value="1"/>
</dbReference>
<dbReference type="GO" id="GO:0030288">
    <property type="term" value="C:outer membrane-bounded periplasmic space"/>
    <property type="evidence" value="ECO:0007669"/>
    <property type="project" value="TreeGrafter"/>
</dbReference>
<dbReference type="PROSITE" id="PS51318">
    <property type="entry name" value="TAT"/>
    <property type="match status" value="1"/>
</dbReference>
<evidence type="ECO:0000256" key="5">
    <source>
        <dbReference type="ARBA" id="ARBA00062515"/>
    </source>
</evidence>
<dbReference type="InterPro" id="IPR050682">
    <property type="entry name" value="ModA/WtpA"/>
</dbReference>
<dbReference type="InterPro" id="IPR005950">
    <property type="entry name" value="ModA"/>
</dbReference>
<gene>
    <name evidence="7" type="primary">modA</name>
    <name evidence="7" type="ORF">G5C33_08125</name>
</gene>
<evidence type="ECO:0000256" key="2">
    <source>
        <dbReference type="ARBA" id="ARBA00022505"/>
    </source>
</evidence>
<name>A0A6G6YAA9_9SPHN</name>
<organism evidence="7 8">
    <name type="scientific">Stakelama tenebrarum</name>
    <dbReference type="NCBI Taxonomy" id="2711215"/>
    <lineage>
        <taxon>Bacteria</taxon>
        <taxon>Pseudomonadati</taxon>
        <taxon>Pseudomonadota</taxon>
        <taxon>Alphaproteobacteria</taxon>
        <taxon>Sphingomonadales</taxon>
        <taxon>Sphingomonadaceae</taxon>
        <taxon>Stakelama</taxon>
    </lineage>
</organism>
<dbReference type="InterPro" id="IPR006311">
    <property type="entry name" value="TAT_signal"/>
</dbReference>
<feature type="binding site" evidence="6">
    <location>
        <position position="157"/>
    </location>
    <ligand>
        <name>molybdate</name>
        <dbReference type="ChEBI" id="CHEBI:36264"/>
    </ligand>
</feature>
<dbReference type="KEGG" id="spzr:G5C33_08125"/>
<feature type="binding site" evidence="6">
    <location>
        <position position="44"/>
    </location>
    <ligand>
        <name>molybdate</name>
        <dbReference type="ChEBI" id="CHEBI:36264"/>
    </ligand>
</feature>
<protein>
    <submittedName>
        <fullName evidence="7">Molybdate ABC transporter substrate-binding protein</fullName>
    </submittedName>
</protein>